<evidence type="ECO:0000313" key="1">
    <source>
        <dbReference type="EMBL" id="CAL1265632.1"/>
    </source>
</evidence>
<evidence type="ECO:0000313" key="2">
    <source>
        <dbReference type="Proteomes" id="UP001497382"/>
    </source>
</evidence>
<gene>
    <name evidence="1" type="ORF">LARSCL_LOCUS2646</name>
</gene>
<dbReference type="Proteomes" id="UP001497382">
    <property type="component" value="Unassembled WGS sequence"/>
</dbReference>
<sequence length="92" mass="11325">MHFLQKEEWNKKWPSRWNWYLKGQWLEDAPQTIECPQVSEGGSSFDDRRNKSRRIWRNSRRMDCEIGCRRDTPFFWLKVAQACSKRPLLHKR</sequence>
<protein>
    <submittedName>
        <fullName evidence="1">Uncharacterized protein</fullName>
    </submittedName>
</protein>
<keyword evidence="2" id="KW-1185">Reference proteome</keyword>
<proteinExistence type="predicted"/>
<name>A0AAV1Z3Y4_9ARAC</name>
<reference evidence="1 2" key="1">
    <citation type="submission" date="2024-04" db="EMBL/GenBank/DDBJ databases">
        <authorList>
            <person name="Rising A."/>
            <person name="Reimegard J."/>
            <person name="Sonavane S."/>
            <person name="Akerstrom W."/>
            <person name="Nylinder S."/>
            <person name="Hedman E."/>
            <person name="Kallberg Y."/>
        </authorList>
    </citation>
    <scope>NUCLEOTIDE SEQUENCE [LARGE SCALE GENOMIC DNA]</scope>
</reference>
<dbReference type="AlphaFoldDB" id="A0AAV1Z3Y4"/>
<organism evidence="1 2">
    <name type="scientific">Larinioides sclopetarius</name>
    <dbReference type="NCBI Taxonomy" id="280406"/>
    <lineage>
        <taxon>Eukaryota</taxon>
        <taxon>Metazoa</taxon>
        <taxon>Ecdysozoa</taxon>
        <taxon>Arthropoda</taxon>
        <taxon>Chelicerata</taxon>
        <taxon>Arachnida</taxon>
        <taxon>Araneae</taxon>
        <taxon>Araneomorphae</taxon>
        <taxon>Entelegynae</taxon>
        <taxon>Araneoidea</taxon>
        <taxon>Araneidae</taxon>
        <taxon>Larinioides</taxon>
    </lineage>
</organism>
<dbReference type="EMBL" id="CAXIEN010000018">
    <property type="protein sequence ID" value="CAL1265632.1"/>
    <property type="molecule type" value="Genomic_DNA"/>
</dbReference>
<accession>A0AAV1Z3Y4</accession>
<comment type="caution">
    <text evidence="1">The sequence shown here is derived from an EMBL/GenBank/DDBJ whole genome shotgun (WGS) entry which is preliminary data.</text>
</comment>